<dbReference type="PANTHER" id="PTHR32175">
    <property type="entry name" value="PROTEIN, PUTATIVE, EXPRESSED-RELATED"/>
    <property type="match status" value="1"/>
</dbReference>
<accession>A0A0F9BZ13</accession>
<comment type="caution">
    <text evidence="1">The sequence shown here is derived from an EMBL/GenBank/DDBJ whole genome shotgun (WGS) entry which is preliminary data.</text>
</comment>
<name>A0A0F9BZ13_9ZZZZ</name>
<evidence type="ECO:0000313" key="1">
    <source>
        <dbReference type="EMBL" id="KKL27119.1"/>
    </source>
</evidence>
<protein>
    <recommendedName>
        <fullName evidence="2">Sulfotransferase domain-containing protein</fullName>
    </recommendedName>
</protein>
<dbReference type="PANTHER" id="PTHR32175:SF26">
    <property type="entry name" value="PROTEIN, PUTATIVE, EXPRESSED-RELATED"/>
    <property type="match status" value="1"/>
</dbReference>
<reference evidence="1" key="1">
    <citation type="journal article" date="2015" name="Nature">
        <title>Complex archaea that bridge the gap between prokaryotes and eukaryotes.</title>
        <authorList>
            <person name="Spang A."/>
            <person name="Saw J.H."/>
            <person name="Jorgensen S.L."/>
            <person name="Zaremba-Niedzwiedzka K."/>
            <person name="Martijn J."/>
            <person name="Lind A.E."/>
            <person name="van Eijk R."/>
            <person name="Schleper C."/>
            <person name="Guy L."/>
            <person name="Ettema T.J."/>
        </authorList>
    </citation>
    <scope>NUCLEOTIDE SEQUENCE</scope>
</reference>
<proteinExistence type="predicted"/>
<evidence type="ECO:0008006" key="2">
    <source>
        <dbReference type="Google" id="ProtNLM"/>
    </source>
</evidence>
<dbReference type="Gene3D" id="3.40.50.300">
    <property type="entry name" value="P-loop containing nucleotide triphosphate hydrolases"/>
    <property type="match status" value="1"/>
</dbReference>
<sequence>MDTGGAVCPLAIDGKTAVASPDAGSGPHPEPVAIFHIGRCGSTVIERMLTQHPEIHAAAEIFATKYRARGPDEIDLPPQTFLRRRHARVARERPRVAHYLYEIKFLPGLDPDLFGGSLAALVDAQRSFGVRRAIVLRRRNALRRLVSTLIAVERGTYQIRPGQPASDVTVTLPLDHVHLGETLELTEMLQRIEASHDALCALLDTAGITALTLSYEDHILPDPNIAAGRILSFLGAAPMALTPTLSRIQTAPLDRTLRNYDAVATRLAGTPYAWMLHAP</sequence>
<dbReference type="EMBL" id="LAZR01035584">
    <property type="protein sequence ID" value="KKL27119.1"/>
    <property type="molecule type" value="Genomic_DNA"/>
</dbReference>
<dbReference type="AlphaFoldDB" id="A0A0F9BZ13"/>
<dbReference type="SUPFAM" id="SSF52540">
    <property type="entry name" value="P-loop containing nucleoside triphosphate hydrolases"/>
    <property type="match status" value="1"/>
</dbReference>
<dbReference type="InterPro" id="IPR052796">
    <property type="entry name" value="Nod_factor_sulfotransferase"/>
</dbReference>
<dbReference type="InterPro" id="IPR027417">
    <property type="entry name" value="P-loop_NTPase"/>
</dbReference>
<organism evidence="1">
    <name type="scientific">marine sediment metagenome</name>
    <dbReference type="NCBI Taxonomy" id="412755"/>
    <lineage>
        <taxon>unclassified sequences</taxon>
        <taxon>metagenomes</taxon>
        <taxon>ecological metagenomes</taxon>
    </lineage>
</organism>
<gene>
    <name evidence="1" type="ORF">LCGC14_2388370</name>
</gene>